<dbReference type="GO" id="GO:0007165">
    <property type="term" value="P:signal transduction"/>
    <property type="evidence" value="ECO:0007669"/>
    <property type="project" value="UniProtKB-KW"/>
</dbReference>
<reference evidence="10" key="1">
    <citation type="submission" date="2016-10" db="EMBL/GenBank/DDBJ databases">
        <authorList>
            <person name="Varghese N."/>
            <person name="Submissions S."/>
        </authorList>
    </citation>
    <scope>NUCLEOTIDE SEQUENCE [LARGE SCALE GENOMIC DNA]</scope>
    <source>
        <strain evidence="10">DSM 45421</strain>
    </source>
</reference>
<evidence type="ECO:0000313" key="10">
    <source>
        <dbReference type="Proteomes" id="UP000199416"/>
    </source>
</evidence>
<evidence type="ECO:0000259" key="8">
    <source>
        <dbReference type="PROSITE" id="PS50885"/>
    </source>
</evidence>
<dbReference type="GO" id="GO:0004888">
    <property type="term" value="F:transmembrane signaling receptor activity"/>
    <property type="evidence" value="ECO:0007669"/>
    <property type="project" value="InterPro"/>
</dbReference>
<evidence type="ECO:0000256" key="1">
    <source>
        <dbReference type="ARBA" id="ARBA00022692"/>
    </source>
</evidence>
<proteinExistence type="inferred from homology"/>
<organism evidence="9 10">
    <name type="scientific">Geodermatophilus telluris</name>
    <dbReference type="NCBI Taxonomy" id="1190417"/>
    <lineage>
        <taxon>Bacteria</taxon>
        <taxon>Bacillati</taxon>
        <taxon>Actinomycetota</taxon>
        <taxon>Actinomycetes</taxon>
        <taxon>Geodermatophilales</taxon>
        <taxon>Geodermatophilaceae</taxon>
        <taxon>Geodermatophilus</taxon>
    </lineage>
</organism>
<dbReference type="SMART" id="SM00283">
    <property type="entry name" value="MA"/>
    <property type="match status" value="1"/>
</dbReference>
<dbReference type="AlphaFoldDB" id="A0A1G6UHQ9"/>
<gene>
    <name evidence="9" type="ORF">SAMN05660690_4206</name>
</gene>
<dbReference type="Gene3D" id="1.10.287.950">
    <property type="entry name" value="Methyl-accepting chemotaxis protein"/>
    <property type="match status" value="1"/>
</dbReference>
<keyword evidence="10" id="KW-1185">Reference proteome</keyword>
<dbReference type="InterPro" id="IPR004089">
    <property type="entry name" value="MCPsignal_dom"/>
</dbReference>
<dbReference type="GO" id="GO:0016020">
    <property type="term" value="C:membrane"/>
    <property type="evidence" value="ECO:0007669"/>
    <property type="project" value="InterPro"/>
</dbReference>
<dbReference type="Proteomes" id="UP000199416">
    <property type="component" value="Unassembled WGS sequence"/>
</dbReference>
<dbReference type="OrthoDB" id="1115140at2"/>
<keyword evidence="2 6" id="KW-1133">Transmembrane helix</keyword>
<evidence type="ECO:0000256" key="2">
    <source>
        <dbReference type="ARBA" id="ARBA00022989"/>
    </source>
</evidence>
<sequence length="530" mass="53552">MPRTTWSDRPLGVKLSALVGAGALALGAVTLIAVQEFSGAGDRTDVLLATTHATAEGLGADMVHDAVRADVLQALQAAQAGQVQDHRAAQSDLREHAAALRDHLDAVVADGVGGDVDAAVAAVRPAVDDYLAAADQVVTAAGQDVRVAQAGYPQFLAAFTELEDELPTVGDAIGRRAEAAAEETTGQLDSAGPLVLAVAGAAVLVLGLLGWAVTRSVVGPLRRVGAVVAAMAEGDLRGSTGVASRDEVGRMAVALETSMGTVRTVLATIGDSSTTLASATEELSASAQDLARLAVASADQSGVVAGAAEQVSQNVQTVSAGSEEMGVSIREIAQNASEVARVAAHAVTVADATTTTVAKLGESSLEIAGVVKVITSIAEQTNLLALNATIEAARAGEAGKGFAVVANEVKELAQETAKATQDITARVQAIQTDTEGAVAAIGEISSIIGLINDSQGTIAAAVEEQTATTTEMNRNVTEAALSAGRIAENIQAVAGAGTATTRAMEDARTAIDEVARLAVDLQSSVAHFRW</sequence>
<evidence type="ECO:0000256" key="4">
    <source>
        <dbReference type="ARBA" id="ARBA00029447"/>
    </source>
</evidence>
<keyword evidence="1 6" id="KW-0812">Transmembrane</keyword>
<keyword evidence="6" id="KW-0472">Membrane</keyword>
<dbReference type="InterPro" id="IPR004090">
    <property type="entry name" value="Chemotax_Me-accpt_rcpt"/>
</dbReference>
<feature type="domain" description="Methyl-accepting transducer" evidence="7">
    <location>
        <begin position="272"/>
        <end position="515"/>
    </location>
</feature>
<accession>A0A1G6UHQ9</accession>
<dbReference type="RefSeq" id="WP_091368433.1">
    <property type="nucleotide sequence ID" value="NZ_FMZF01000007.1"/>
</dbReference>
<evidence type="ECO:0000256" key="5">
    <source>
        <dbReference type="PROSITE-ProRule" id="PRU00284"/>
    </source>
</evidence>
<evidence type="ECO:0000256" key="6">
    <source>
        <dbReference type="SAM" id="Phobius"/>
    </source>
</evidence>
<dbReference type="EMBL" id="FMZF01000007">
    <property type="protein sequence ID" value="SDD40075.1"/>
    <property type="molecule type" value="Genomic_DNA"/>
</dbReference>
<feature type="transmembrane region" description="Helical" evidence="6">
    <location>
        <begin position="194"/>
        <end position="213"/>
    </location>
</feature>
<dbReference type="PROSITE" id="PS50111">
    <property type="entry name" value="CHEMOTAXIS_TRANSDUC_2"/>
    <property type="match status" value="1"/>
</dbReference>
<dbReference type="GO" id="GO:0006935">
    <property type="term" value="P:chemotaxis"/>
    <property type="evidence" value="ECO:0007669"/>
    <property type="project" value="InterPro"/>
</dbReference>
<dbReference type="InterPro" id="IPR003660">
    <property type="entry name" value="HAMP_dom"/>
</dbReference>
<name>A0A1G6UHQ9_9ACTN</name>
<evidence type="ECO:0000259" key="7">
    <source>
        <dbReference type="PROSITE" id="PS50111"/>
    </source>
</evidence>
<feature type="domain" description="HAMP" evidence="8">
    <location>
        <begin position="215"/>
        <end position="267"/>
    </location>
</feature>
<dbReference type="PANTHER" id="PTHR32089">
    <property type="entry name" value="METHYL-ACCEPTING CHEMOTAXIS PROTEIN MCPB"/>
    <property type="match status" value="1"/>
</dbReference>
<evidence type="ECO:0000256" key="3">
    <source>
        <dbReference type="ARBA" id="ARBA00023224"/>
    </source>
</evidence>
<dbReference type="CDD" id="cd06225">
    <property type="entry name" value="HAMP"/>
    <property type="match status" value="1"/>
</dbReference>
<dbReference type="SMART" id="SM00304">
    <property type="entry name" value="HAMP"/>
    <property type="match status" value="1"/>
</dbReference>
<dbReference type="PROSITE" id="PS50885">
    <property type="entry name" value="HAMP"/>
    <property type="match status" value="1"/>
</dbReference>
<dbReference type="STRING" id="1190417.SAMN05660690_4206"/>
<keyword evidence="3 5" id="KW-0807">Transducer</keyword>
<comment type="similarity">
    <text evidence="4">Belongs to the methyl-accepting chemotaxis (MCP) protein family.</text>
</comment>
<dbReference type="PANTHER" id="PTHR32089:SF112">
    <property type="entry name" value="LYSOZYME-LIKE PROTEIN-RELATED"/>
    <property type="match status" value="1"/>
</dbReference>
<protein>
    <submittedName>
        <fullName evidence="9">Methyl-accepting chemotaxis protein</fullName>
    </submittedName>
</protein>
<dbReference type="Pfam" id="PF00672">
    <property type="entry name" value="HAMP"/>
    <property type="match status" value="1"/>
</dbReference>
<dbReference type="PRINTS" id="PR00260">
    <property type="entry name" value="CHEMTRNSDUCR"/>
</dbReference>
<feature type="transmembrane region" description="Helical" evidence="6">
    <location>
        <begin position="15"/>
        <end position="34"/>
    </location>
</feature>
<dbReference type="SUPFAM" id="SSF58104">
    <property type="entry name" value="Methyl-accepting chemotaxis protein (MCP) signaling domain"/>
    <property type="match status" value="1"/>
</dbReference>
<dbReference type="Pfam" id="PF00015">
    <property type="entry name" value="MCPsignal"/>
    <property type="match status" value="1"/>
</dbReference>
<evidence type="ECO:0000313" key="9">
    <source>
        <dbReference type="EMBL" id="SDD40075.1"/>
    </source>
</evidence>